<accession>A0A9D1HX97</accession>
<feature type="region of interest" description="Disordered" evidence="1">
    <location>
        <begin position="184"/>
        <end position="205"/>
    </location>
</feature>
<evidence type="ECO:0000313" key="4">
    <source>
        <dbReference type="Proteomes" id="UP000824087"/>
    </source>
</evidence>
<organism evidence="3 4">
    <name type="scientific">Candidatus Fimihabitans intestinipullorum</name>
    <dbReference type="NCBI Taxonomy" id="2840820"/>
    <lineage>
        <taxon>Bacteria</taxon>
        <taxon>Bacillati</taxon>
        <taxon>Mycoplasmatota</taxon>
        <taxon>Mycoplasmatota incertae sedis</taxon>
        <taxon>Candidatus Fimihabitans</taxon>
    </lineage>
</organism>
<evidence type="ECO:0000259" key="2">
    <source>
        <dbReference type="Pfam" id="PF18812"/>
    </source>
</evidence>
<dbReference type="InterPro" id="IPR041301">
    <property type="entry name" value="PBECR3"/>
</dbReference>
<dbReference type="EMBL" id="DVML01000028">
    <property type="protein sequence ID" value="HIU22950.1"/>
    <property type="molecule type" value="Genomic_DNA"/>
</dbReference>
<proteinExistence type="predicted"/>
<evidence type="ECO:0000313" key="3">
    <source>
        <dbReference type="EMBL" id="HIU22950.1"/>
    </source>
</evidence>
<reference evidence="3" key="1">
    <citation type="submission" date="2020-10" db="EMBL/GenBank/DDBJ databases">
        <authorList>
            <person name="Gilroy R."/>
        </authorList>
    </citation>
    <scope>NUCLEOTIDE SEQUENCE</scope>
    <source>
        <strain evidence="3">CHK197-8231</strain>
    </source>
</reference>
<dbReference type="Proteomes" id="UP000824087">
    <property type="component" value="Unassembled WGS sequence"/>
</dbReference>
<dbReference type="Pfam" id="PF18812">
    <property type="entry name" value="PBECR3"/>
    <property type="match status" value="1"/>
</dbReference>
<feature type="domain" description="Phage-Barnase-EndoU-ColicinE5/D-RelE like nuclease 3" evidence="2">
    <location>
        <begin position="61"/>
        <end position="171"/>
    </location>
</feature>
<name>A0A9D1HX97_9BACT</name>
<comment type="caution">
    <text evidence="3">The sequence shown here is derived from an EMBL/GenBank/DDBJ whole genome shotgun (WGS) entry which is preliminary data.</text>
</comment>
<dbReference type="AlphaFoldDB" id="A0A9D1HX97"/>
<reference evidence="3" key="2">
    <citation type="journal article" date="2021" name="PeerJ">
        <title>Extensive microbial diversity within the chicken gut microbiome revealed by metagenomics and culture.</title>
        <authorList>
            <person name="Gilroy R."/>
            <person name="Ravi A."/>
            <person name="Getino M."/>
            <person name="Pursley I."/>
            <person name="Horton D.L."/>
            <person name="Alikhan N.F."/>
            <person name="Baker D."/>
            <person name="Gharbi K."/>
            <person name="Hall N."/>
            <person name="Watson M."/>
            <person name="Adriaenssens E.M."/>
            <person name="Foster-Nyarko E."/>
            <person name="Jarju S."/>
            <person name="Secka A."/>
            <person name="Antonio M."/>
            <person name="Oren A."/>
            <person name="Chaudhuri R.R."/>
            <person name="La Ragione R."/>
            <person name="Hildebrand F."/>
            <person name="Pallen M.J."/>
        </authorList>
    </citation>
    <scope>NUCLEOTIDE SEQUENCE</scope>
    <source>
        <strain evidence="3">CHK197-8231</strain>
    </source>
</reference>
<sequence>MSQLKLNDHNNGVALVDAFNQTNIPKYSISEKLEVNVLNAINNKSSKRKIYLGKANNTVVRKVKRFFGIDVSNKRHVLTDNDIRHMLNRHGNDTKMTNGKQLDLKKGDIIKIPEIIKDPDNIIKGSSNIDRAGNTNNSIRYIKAYDQNKSYVVEVIPDHGNSLKIKTMWKEPVGVSYDNHALPYTSKTEPDSSISTSEGNISQSNGTVKLGNEKMLYDTTQIKRNTLISSPVENTATESIGIPFLRIIYQILNKIATLALSILCNTEKKSKNKR</sequence>
<gene>
    <name evidence="3" type="ORF">IAD49_05155</name>
</gene>
<evidence type="ECO:0000256" key="1">
    <source>
        <dbReference type="SAM" id="MobiDB-lite"/>
    </source>
</evidence>
<protein>
    <recommendedName>
        <fullName evidence="2">Phage-Barnase-EndoU-ColicinE5/D-RelE like nuclease 3 domain-containing protein</fullName>
    </recommendedName>
</protein>
<feature type="compositionally biased region" description="Polar residues" evidence="1">
    <location>
        <begin position="185"/>
        <end position="205"/>
    </location>
</feature>